<proteinExistence type="predicted"/>
<evidence type="ECO:0000256" key="1">
    <source>
        <dbReference type="ARBA" id="ARBA00004141"/>
    </source>
</evidence>
<sequence>MGVFLTGGVTVWTWVEVNKLPARNGILLVMGPLFFACMVTPVGECFVALIGVFFGLYGIHFKKRGFLFLQFSFVLVSALAAFIFAVITIFSSFMTDGITDAIEIYIDNSYGVYGRDDITTDIDLLQTGLTCCGSVSFNSWSDSEWLNLEKLARFDGEVVPSIPPSCCVFYPNSTGNIQQYINIQACQGITQSIPNEFMHQTGCSDDVIDNILPFVVVIACSQVWLFVMEIFVIINSIVVLQHIRASDPPEIKESEYIAKLYNSMYQKYGGNVVLNIQKGTAKKIRVDSPSAFENLVYTDMYDSNLPIATSRL</sequence>
<comment type="caution">
    <text evidence="6">The sequence shown here is derived from an EMBL/GenBank/DDBJ whole genome shotgun (WGS) entry which is preliminary data.</text>
</comment>
<accession>A0A9Q0YKI7</accession>
<comment type="subcellular location">
    <subcellularLocation>
        <location evidence="1">Membrane</location>
        <topology evidence="1">Multi-pass membrane protein</topology>
    </subcellularLocation>
</comment>
<dbReference type="InterPro" id="IPR008952">
    <property type="entry name" value="Tetraspanin_EC2_sf"/>
</dbReference>
<feature type="transmembrane region" description="Helical" evidence="5">
    <location>
        <begin position="33"/>
        <end position="59"/>
    </location>
</feature>
<dbReference type="Pfam" id="PF00335">
    <property type="entry name" value="Tetraspanin"/>
    <property type="match status" value="1"/>
</dbReference>
<evidence type="ECO:0000256" key="5">
    <source>
        <dbReference type="SAM" id="Phobius"/>
    </source>
</evidence>
<evidence type="ECO:0000256" key="4">
    <source>
        <dbReference type="ARBA" id="ARBA00023136"/>
    </source>
</evidence>
<feature type="transmembrane region" description="Helical" evidence="5">
    <location>
        <begin position="211"/>
        <end position="234"/>
    </location>
</feature>
<name>A0A9Q0YKI7_HOLLE</name>
<dbReference type="InterPro" id="IPR018499">
    <property type="entry name" value="Tetraspanin/Peripherin"/>
</dbReference>
<evidence type="ECO:0000256" key="2">
    <source>
        <dbReference type="ARBA" id="ARBA00022692"/>
    </source>
</evidence>
<gene>
    <name evidence="6" type="ORF">HOLleu_36765</name>
</gene>
<keyword evidence="3 5" id="KW-1133">Transmembrane helix</keyword>
<evidence type="ECO:0000256" key="3">
    <source>
        <dbReference type="ARBA" id="ARBA00022989"/>
    </source>
</evidence>
<dbReference type="GO" id="GO:0016020">
    <property type="term" value="C:membrane"/>
    <property type="evidence" value="ECO:0007669"/>
    <property type="project" value="UniProtKB-SubCell"/>
</dbReference>
<organism evidence="6 7">
    <name type="scientific">Holothuria leucospilota</name>
    <name type="common">Black long sea cucumber</name>
    <name type="synonym">Mertensiothuria leucospilota</name>
    <dbReference type="NCBI Taxonomy" id="206669"/>
    <lineage>
        <taxon>Eukaryota</taxon>
        <taxon>Metazoa</taxon>
        <taxon>Echinodermata</taxon>
        <taxon>Eleutherozoa</taxon>
        <taxon>Echinozoa</taxon>
        <taxon>Holothuroidea</taxon>
        <taxon>Aspidochirotacea</taxon>
        <taxon>Aspidochirotida</taxon>
        <taxon>Holothuriidae</taxon>
        <taxon>Holothuria</taxon>
    </lineage>
</organism>
<keyword evidence="2 5" id="KW-0812">Transmembrane</keyword>
<dbReference type="SUPFAM" id="SSF48652">
    <property type="entry name" value="Tetraspanin"/>
    <property type="match status" value="1"/>
</dbReference>
<dbReference type="AlphaFoldDB" id="A0A9Q0YKI7"/>
<keyword evidence="7" id="KW-1185">Reference proteome</keyword>
<evidence type="ECO:0000313" key="6">
    <source>
        <dbReference type="EMBL" id="KAJ8024127.1"/>
    </source>
</evidence>
<dbReference type="Gene3D" id="1.10.1450.10">
    <property type="entry name" value="Tetraspanin"/>
    <property type="match status" value="1"/>
</dbReference>
<protein>
    <submittedName>
        <fullName evidence="6">Tetraspanin-11</fullName>
    </submittedName>
</protein>
<dbReference type="EMBL" id="JAIZAY010000019">
    <property type="protein sequence ID" value="KAJ8024127.1"/>
    <property type="molecule type" value="Genomic_DNA"/>
</dbReference>
<evidence type="ECO:0000313" key="7">
    <source>
        <dbReference type="Proteomes" id="UP001152320"/>
    </source>
</evidence>
<feature type="transmembrane region" description="Helical" evidence="5">
    <location>
        <begin position="66"/>
        <end position="90"/>
    </location>
</feature>
<reference evidence="6" key="1">
    <citation type="submission" date="2021-10" db="EMBL/GenBank/DDBJ databases">
        <title>Tropical sea cucumber genome reveals ecological adaptation and Cuvierian tubules defense mechanism.</title>
        <authorList>
            <person name="Chen T."/>
        </authorList>
    </citation>
    <scope>NUCLEOTIDE SEQUENCE</scope>
    <source>
        <strain evidence="6">Nanhai2018</strain>
        <tissue evidence="6">Muscle</tissue>
    </source>
</reference>
<dbReference type="Proteomes" id="UP001152320">
    <property type="component" value="Chromosome 19"/>
</dbReference>
<dbReference type="OrthoDB" id="9993879at2759"/>
<keyword evidence="4 5" id="KW-0472">Membrane</keyword>